<dbReference type="InterPro" id="IPR004158">
    <property type="entry name" value="DUF247_pln"/>
</dbReference>
<protein>
    <submittedName>
        <fullName evidence="2">Uncharacterized protein</fullName>
    </submittedName>
</protein>
<dbReference type="EMBL" id="SZYD01000017">
    <property type="protein sequence ID" value="KAD3067725.1"/>
    <property type="molecule type" value="Genomic_DNA"/>
</dbReference>
<evidence type="ECO:0000313" key="3">
    <source>
        <dbReference type="Proteomes" id="UP000326396"/>
    </source>
</evidence>
<keyword evidence="1" id="KW-0472">Membrane</keyword>
<dbReference type="Pfam" id="PF03140">
    <property type="entry name" value="DUF247"/>
    <property type="match status" value="1"/>
</dbReference>
<evidence type="ECO:0000313" key="2">
    <source>
        <dbReference type="EMBL" id="KAD3067725.1"/>
    </source>
</evidence>
<reference evidence="2 3" key="1">
    <citation type="submission" date="2019-05" db="EMBL/GenBank/DDBJ databases">
        <title>Mikania micrantha, genome provides insights into the molecular mechanism of rapid growth.</title>
        <authorList>
            <person name="Liu B."/>
        </authorList>
    </citation>
    <scope>NUCLEOTIDE SEQUENCE [LARGE SCALE GENOMIC DNA]</scope>
    <source>
        <strain evidence="2">NLD-2019</strain>
        <tissue evidence="2">Leaf</tissue>
    </source>
</reference>
<proteinExistence type="predicted"/>
<feature type="transmembrane region" description="Helical" evidence="1">
    <location>
        <begin position="396"/>
        <end position="413"/>
    </location>
</feature>
<keyword evidence="3" id="KW-1185">Reference proteome</keyword>
<sequence>MLDNKAVKIIVQRLLDSVGHEESNMTMAFSPSINRAPSILQNISPNSFVPRVVCIGPFHRNDTNLKRFEGRKAMYVQQLLSYLKPSKEEEILTACVEKVVNLIGKIKGCYCESFHPFIDGELVQTMVMDACFILEFIRSESDDSGSNKLFNSYIPYDLVLLENQIPFFVLNDIFGLTISLKTDQSLGEFILPLLKCLNVIQGVIPKSSTSRSLLVNSADHILDYLHKFYMPESYIESKFPRSTIHSAVELDRAGVKFMPNKSATWRLSMKVEKHRCSCIFWFLGKPTLRMPVLRINHFTELIFRNLIAYEHLSGANAYITSYARAMEMLIDTHEDIAKLVRSEVIINHLGSNEEAASMINRLCKEVVWTSFFYGEEWEKLDKHFVNLRRTYFNSPWNIIALFAGIFLSVLAMLQTSSKIN</sequence>
<keyword evidence="1" id="KW-0812">Transmembrane</keyword>
<organism evidence="2 3">
    <name type="scientific">Mikania micrantha</name>
    <name type="common">bitter vine</name>
    <dbReference type="NCBI Taxonomy" id="192012"/>
    <lineage>
        <taxon>Eukaryota</taxon>
        <taxon>Viridiplantae</taxon>
        <taxon>Streptophyta</taxon>
        <taxon>Embryophyta</taxon>
        <taxon>Tracheophyta</taxon>
        <taxon>Spermatophyta</taxon>
        <taxon>Magnoliopsida</taxon>
        <taxon>eudicotyledons</taxon>
        <taxon>Gunneridae</taxon>
        <taxon>Pentapetalae</taxon>
        <taxon>asterids</taxon>
        <taxon>campanulids</taxon>
        <taxon>Asterales</taxon>
        <taxon>Asteraceae</taxon>
        <taxon>Asteroideae</taxon>
        <taxon>Heliantheae alliance</taxon>
        <taxon>Eupatorieae</taxon>
        <taxon>Mikania</taxon>
    </lineage>
</organism>
<dbReference type="PANTHER" id="PTHR31170">
    <property type="entry name" value="BNAC04G53230D PROTEIN"/>
    <property type="match status" value="1"/>
</dbReference>
<gene>
    <name evidence="2" type="ORF">E3N88_35605</name>
</gene>
<keyword evidence="1" id="KW-1133">Transmembrane helix</keyword>
<name>A0A5N6M1F6_9ASTR</name>
<comment type="caution">
    <text evidence="2">The sequence shown here is derived from an EMBL/GenBank/DDBJ whole genome shotgun (WGS) entry which is preliminary data.</text>
</comment>
<dbReference type="Proteomes" id="UP000326396">
    <property type="component" value="Linkage Group LG7"/>
</dbReference>
<dbReference type="PANTHER" id="PTHR31170:SF25">
    <property type="entry name" value="BNAA09G04570D PROTEIN"/>
    <property type="match status" value="1"/>
</dbReference>
<dbReference type="AlphaFoldDB" id="A0A5N6M1F6"/>
<accession>A0A5N6M1F6</accession>
<evidence type="ECO:0000256" key="1">
    <source>
        <dbReference type="SAM" id="Phobius"/>
    </source>
</evidence>
<dbReference type="OrthoDB" id="591587at2759"/>